<dbReference type="STRING" id="81479.RA876_05030"/>
<feature type="signal peptide" evidence="1">
    <location>
        <begin position="1"/>
        <end position="26"/>
    </location>
</feature>
<reference evidence="2 3" key="1">
    <citation type="submission" date="2017-01" db="EMBL/GenBank/DDBJ databases">
        <title>Genome sequence of Rhodoferax antarcticus ANT.BR, a psychrophilic purple nonsulfur bacterium from an Antarctic microbial mat.</title>
        <authorList>
            <person name="Baker J."/>
            <person name="Riester C."/>
            <person name="Skinner B."/>
            <person name="Newell A."/>
            <person name="Swingley W."/>
            <person name="Madigan M."/>
            <person name="Jung D."/>
            <person name="Asao M."/>
            <person name="Chen M."/>
            <person name="Loughlin P."/>
            <person name="Pan H."/>
            <person name="Lin S."/>
            <person name="Li N."/>
            <person name="Shaw J."/>
            <person name="Prado M."/>
            <person name="Sherman C."/>
            <person name="Li X."/>
            <person name="Tang J."/>
            <person name="Blankenship R."/>
            <person name="Zhao T."/>
            <person name="Touchman J."/>
            <person name="Sattley M."/>
        </authorList>
    </citation>
    <scope>NUCLEOTIDE SEQUENCE [LARGE SCALE GENOMIC DNA]</scope>
    <source>
        <strain evidence="2 3">ANT.BR</strain>
    </source>
</reference>
<dbReference type="SUPFAM" id="SSF56281">
    <property type="entry name" value="Metallo-hydrolase/oxidoreductase"/>
    <property type="match status" value="1"/>
</dbReference>
<comment type="caution">
    <text evidence="2">The sequence shown here is derived from an EMBL/GenBank/DDBJ whole genome shotgun (WGS) entry which is preliminary data.</text>
</comment>
<evidence type="ECO:0000256" key="1">
    <source>
        <dbReference type="SAM" id="SignalP"/>
    </source>
</evidence>
<organism evidence="2 3">
    <name type="scientific">Rhodoferax antarcticus ANT.BR</name>
    <dbReference type="NCBI Taxonomy" id="1111071"/>
    <lineage>
        <taxon>Bacteria</taxon>
        <taxon>Pseudomonadati</taxon>
        <taxon>Pseudomonadota</taxon>
        <taxon>Betaproteobacteria</taxon>
        <taxon>Burkholderiales</taxon>
        <taxon>Comamonadaceae</taxon>
        <taxon>Rhodoferax</taxon>
    </lineage>
</organism>
<dbReference type="EMBL" id="MSYM01000013">
    <property type="protein sequence ID" value="OLP05922.1"/>
    <property type="molecule type" value="Genomic_DNA"/>
</dbReference>
<keyword evidence="3" id="KW-1185">Reference proteome</keyword>
<accession>A0A1Q8YD41</accession>
<evidence type="ECO:0000313" key="3">
    <source>
        <dbReference type="Proteomes" id="UP000185911"/>
    </source>
</evidence>
<gene>
    <name evidence="2" type="ORF">BLL52_2151</name>
</gene>
<dbReference type="RefSeq" id="WP_075586473.1">
    <property type="nucleotide sequence ID" value="NZ_MSYM01000013.1"/>
</dbReference>
<name>A0A1Q8YD41_9BURK</name>
<proteinExistence type="predicted"/>
<dbReference type="InterPro" id="IPR036866">
    <property type="entry name" value="RibonucZ/Hydroxyglut_hydro"/>
</dbReference>
<sequence length="93" mass="9461">MLQLIRQSLRAGVVVLGLGLCAWASAAALDGLAPMELQKVGKDIYFVQGQSGAASSANAEFISNAGAVATGEGLVVFDTLGTPALAAKMRQLI</sequence>
<protein>
    <submittedName>
        <fullName evidence="2">Uncharacterized protein</fullName>
    </submittedName>
</protein>
<dbReference type="Proteomes" id="UP000185911">
    <property type="component" value="Unassembled WGS sequence"/>
</dbReference>
<keyword evidence="1" id="KW-0732">Signal</keyword>
<evidence type="ECO:0000313" key="2">
    <source>
        <dbReference type="EMBL" id="OLP05922.1"/>
    </source>
</evidence>
<dbReference type="AlphaFoldDB" id="A0A1Q8YD41"/>
<feature type="chain" id="PRO_5013090585" evidence="1">
    <location>
        <begin position="27"/>
        <end position="93"/>
    </location>
</feature>